<dbReference type="Pfam" id="PF07949">
    <property type="entry name" value="YbbR"/>
    <property type="match status" value="2"/>
</dbReference>
<feature type="region of interest" description="Disordered" evidence="1">
    <location>
        <begin position="207"/>
        <end position="231"/>
    </location>
</feature>
<organism evidence="2 3">
    <name type="scientific">Geoalkalibacter halelectricus</name>
    <dbReference type="NCBI Taxonomy" id="2847045"/>
    <lineage>
        <taxon>Bacteria</taxon>
        <taxon>Pseudomonadati</taxon>
        <taxon>Thermodesulfobacteriota</taxon>
        <taxon>Desulfuromonadia</taxon>
        <taxon>Desulfuromonadales</taxon>
        <taxon>Geoalkalibacteraceae</taxon>
        <taxon>Geoalkalibacter</taxon>
    </lineage>
</organism>
<dbReference type="Gene3D" id="2.170.120.40">
    <property type="entry name" value="YbbR-like domain"/>
    <property type="match status" value="1"/>
</dbReference>
<sequence>MLKKLTENWILKLLSLVFALILWFFVIGERQVEIGYTVPIEYINVPQGMMIANEVPNLVDIRLTGPRTLLVNLSAGDISFSVDLSDLQPGLTSFKRLEERLDIPSGLRVTRISPSFVDVRLERVRSKTVPVQVVFSGELAEGYQLSDYRVSPERVVVEGAENELRDVTEVPTQPVEIGGARESFTLMVPLRYQGRYTRLKEDQTVELQVRILPPPPPPAENEDSEKGENLQ</sequence>
<dbReference type="Gene3D" id="2.170.120.30">
    <property type="match status" value="1"/>
</dbReference>
<keyword evidence="3" id="KW-1185">Reference proteome</keyword>
<evidence type="ECO:0000313" key="3">
    <source>
        <dbReference type="Proteomes" id="UP001060414"/>
    </source>
</evidence>
<accession>A0ABY5ZP57</accession>
<name>A0ABY5ZP57_9BACT</name>
<reference evidence="2" key="1">
    <citation type="journal article" date="2022" name="Environ. Microbiol.">
        <title>Geoalkalibacter halelectricus SAP #1 sp. nov. possessing extracellular electron transfer and mineral#reducing capabilities from a haloalkaline environment.</title>
        <authorList>
            <person name="Yadav S."/>
            <person name="Singh R."/>
            <person name="Sundharam S.S."/>
            <person name="Chaudhary S."/>
            <person name="Krishnamurthi S."/>
            <person name="Patil S.A."/>
        </authorList>
    </citation>
    <scope>NUCLEOTIDE SEQUENCE</scope>
    <source>
        <strain evidence="2">SAP-1</strain>
    </source>
</reference>
<gene>
    <name evidence="2" type="ORF">L9S41_15195</name>
</gene>
<dbReference type="EMBL" id="CP092109">
    <property type="protein sequence ID" value="UWZ79011.1"/>
    <property type="molecule type" value="Genomic_DNA"/>
</dbReference>
<protein>
    <submittedName>
        <fullName evidence="2">CdaR family protein</fullName>
    </submittedName>
</protein>
<dbReference type="PANTHER" id="PTHR37804:SF1">
    <property type="entry name" value="CDAA REGULATORY PROTEIN CDAR"/>
    <property type="match status" value="1"/>
</dbReference>
<dbReference type="PANTHER" id="PTHR37804">
    <property type="entry name" value="CDAA REGULATORY PROTEIN CDAR"/>
    <property type="match status" value="1"/>
</dbReference>
<dbReference type="Proteomes" id="UP001060414">
    <property type="component" value="Chromosome"/>
</dbReference>
<dbReference type="InterPro" id="IPR012505">
    <property type="entry name" value="YbbR"/>
</dbReference>
<proteinExistence type="predicted"/>
<evidence type="ECO:0000313" key="2">
    <source>
        <dbReference type="EMBL" id="UWZ79011.1"/>
    </source>
</evidence>
<dbReference type="InterPro" id="IPR053154">
    <property type="entry name" value="c-di-AMP_regulator"/>
</dbReference>
<dbReference type="RefSeq" id="WP_260747366.1">
    <property type="nucleotide sequence ID" value="NZ_CP092109.1"/>
</dbReference>
<dbReference type="CDD" id="cd20206">
    <property type="entry name" value="YbbR"/>
    <property type="match status" value="1"/>
</dbReference>
<evidence type="ECO:0000256" key="1">
    <source>
        <dbReference type="SAM" id="MobiDB-lite"/>
    </source>
</evidence>